<organism evidence="2 3">
    <name type="scientific">Pseudomonas amygdali pv. eriobotryae</name>
    <dbReference type="NCBI Taxonomy" id="129137"/>
    <lineage>
        <taxon>Bacteria</taxon>
        <taxon>Pseudomonadati</taxon>
        <taxon>Pseudomonadota</taxon>
        <taxon>Gammaproteobacteria</taxon>
        <taxon>Pseudomonadales</taxon>
        <taxon>Pseudomonadaceae</taxon>
        <taxon>Pseudomonas</taxon>
        <taxon>Pseudomonas amygdali</taxon>
    </lineage>
</organism>
<evidence type="ECO:0000313" key="2">
    <source>
        <dbReference type="EMBL" id="GFZ62928.1"/>
    </source>
</evidence>
<evidence type="ECO:0000313" key="3">
    <source>
        <dbReference type="Proteomes" id="UP000630864"/>
    </source>
</evidence>
<dbReference type="RefSeq" id="WP_189659274.1">
    <property type="nucleotide sequence ID" value="NZ_BMZW01000056.1"/>
</dbReference>
<accession>A0A9P3AJX4</accession>
<dbReference type="AlphaFoldDB" id="A0A9P3AJX4"/>
<gene>
    <name evidence="2" type="ORF">PSE10A_54390</name>
</gene>
<protein>
    <submittedName>
        <fullName evidence="2">Uncharacterized protein</fullName>
    </submittedName>
</protein>
<sequence>MILSIESLKAAGSFVGQPVKQEIVWHSGGQEHKGEVFVRMASYETVTKEWKDQNSNHDMIASRIANFICNEHGQPIFTVEDVLGSAEEGRGQLSAELTIALFAAIGNVNKPRAPEEKKPLTSSGTDSSSQALVAKPSRKPRRI</sequence>
<dbReference type="Proteomes" id="UP000630864">
    <property type="component" value="Unassembled WGS sequence"/>
</dbReference>
<evidence type="ECO:0000256" key="1">
    <source>
        <dbReference type="SAM" id="MobiDB-lite"/>
    </source>
</evidence>
<feature type="region of interest" description="Disordered" evidence="1">
    <location>
        <begin position="111"/>
        <end position="143"/>
    </location>
</feature>
<dbReference type="Pfam" id="PF16459">
    <property type="entry name" value="Phage_TAC_13"/>
    <property type="match status" value="1"/>
</dbReference>
<name>A0A9P3AJX4_PSEA0</name>
<proteinExistence type="predicted"/>
<dbReference type="EMBL" id="BMZW01000056">
    <property type="protein sequence ID" value="GFZ62928.1"/>
    <property type="molecule type" value="Genomic_DNA"/>
</dbReference>
<dbReference type="InterPro" id="IPR024410">
    <property type="entry name" value="Phage_TAC_12"/>
</dbReference>
<feature type="compositionally biased region" description="Polar residues" evidence="1">
    <location>
        <begin position="120"/>
        <end position="131"/>
    </location>
</feature>
<comment type="caution">
    <text evidence="2">The sequence shown here is derived from an EMBL/GenBank/DDBJ whole genome shotgun (WGS) entry which is preliminary data.</text>
</comment>
<reference evidence="2" key="1">
    <citation type="submission" date="2020-09" db="EMBL/GenBank/DDBJ databases">
        <title>Pseudomonas syringae pv. eriobotryae genome sequence causing loquat canker disease.</title>
        <authorList>
            <person name="Fukuda S."/>
            <person name="Tashiro H."/>
            <person name="Nagano Y."/>
        </authorList>
    </citation>
    <scope>NUCLEOTIDE SEQUENCE</scope>
    <source>
        <strain evidence="2">AM001</strain>
    </source>
</reference>